<organism evidence="1 2">
    <name type="scientific">Nephila pilipes</name>
    <name type="common">Giant wood spider</name>
    <name type="synonym">Nephila maculata</name>
    <dbReference type="NCBI Taxonomy" id="299642"/>
    <lineage>
        <taxon>Eukaryota</taxon>
        <taxon>Metazoa</taxon>
        <taxon>Ecdysozoa</taxon>
        <taxon>Arthropoda</taxon>
        <taxon>Chelicerata</taxon>
        <taxon>Arachnida</taxon>
        <taxon>Araneae</taxon>
        <taxon>Araneomorphae</taxon>
        <taxon>Entelegynae</taxon>
        <taxon>Araneoidea</taxon>
        <taxon>Nephilidae</taxon>
        <taxon>Nephila</taxon>
    </lineage>
</organism>
<keyword evidence="2" id="KW-1185">Reference proteome</keyword>
<accession>A0A8X6Q6L2</accession>
<name>A0A8X6Q6L2_NEPPI</name>
<protein>
    <submittedName>
        <fullName evidence="1">Uncharacterized protein</fullName>
    </submittedName>
</protein>
<dbReference type="AlphaFoldDB" id="A0A8X6Q6L2"/>
<dbReference type="Proteomes" id="UP000887013">
    <property type="component" value="Unassembled WGS sequence"/>
</dbReference>
<gene>
    <name evidence="1" type="ORF">NPIL_506861</name>
</gene>
<proteinExistence type="predicted"/>
<reference evidence="1" key="1">
    <citation type="submission" date="2020-08" db="EMBL/GenBank/DDBJ databases">
        <title>Multicomponent nature underlies the extraordinary mechanical properties of spider dragline silk.</title>
        <authorList>
            <person name="Kono N."/>
            <person name="Nakamura H."/>
            <person name="Mori M."/>
            <person name="Yoshida Y."/>
            <person name="Ohtoshi R."/>
            <person name="Malay A.D."/>
            <person name="Moran D.A.P."/>
            <person name="Tomita M."/>
            <person name="Numata K."/>
            <person name="Arakawa K."/>
        </authorList>
    </citation>
    <scope>NUCLEOTIDE SEQUENCE</scope>
</reference>
<sequence length="170" mass="19243">MENNAVYQGSGKVKERTSHLNAPATYNCRSRRKSRCLRSFLDSPNKLKQKYQELFHFKIRSEADNDFSSCSNRNRFSTSQDLVQCLKCEKLEIGFCTFINTISESEQIAFVSILILPDYNCSGNTAPSNLRQLRLTRIPDGVQQPSSGVLFSRPRLENYSDIHGPAGIIA</sequence>
<dbReference type="EMBL" id="BMAW01076788">
    <property type="protein sequence ID" value="GFU03098.1"/>
    <property type="molecule type" value="Genomic_DNA"/>
</dbReference>
<evidence type="ECO:0000313" key="1">
    <source>
        <dbReference type="EMBL" id="GFU03098.1"/>
    </source>
</evidence>
<evidence type="ECO:0000313" key="2">
    <source>
        <dbReference type="Proteomes" id="UP000887013"/>
    </source>
</evidence>
<comment type="caution">
    <text evidence="1">The sequence shown here is derived from an EMBL/GenBank/DDBJ whole genome shotgun (WGS) entry which is preliminary data.</text>
</comment>